<evidence type="ECO:0000313" key="2">
    <source>
        <dbReference type="EMBL" id="MFC7304387.1"/>
    </source>
</evidence>
<dbReference type="RefSeq" id="WP_381828770.1">
    <property type="nucleotide sequence ID" value="NZ_JBHTCF010000003.1"/>
</dbReference>
<name>A0ABW2JGH6_9ACTN</name>
<evidence type="ECO:0000256" key="1">
    <source>
        <dbReference type="SAM" id="Phobius"/>
    </source>
</evidence>
<evidence type="ECO:0000313" key="3">
    <source>
        <dbReference type="Proteomes" id="UP001596523"/>
    </source>
</evidence>
<keyword evidence="1" id="KW-0472">Membrane</keyword>
<reference evidence="3" key="1">
    <citation type="journal article" date="2019" name="Int. J. Syst. Evol. Microbiol.">
        <title>The Global Catalogue of Microorganisms (GCM) 10K type strain sequencing project: providing services to taxonomists for standard genome sequencing and annotation.</title>
        <authorList>
            <consortium name="The Broad Institute Genomics Platform"/>
            <consortium name="The Broad Institute Genome Sequencing Center for Infectious Disease"/>
            <person name="Wu L."/>
            <person name="Ma J."/>
        </authorList>
    </citation>
    <scope>NUCLEOTIDE SEQUENCE [LARGE SCALE GENOMIC DNA]</scope>
    <source>
        <strain evidence="3">SYNS20</strain>
    </source>
</reference>
<protein>
    <submittedName>
        <fullName evidence="2">Uncharacterized protein</fullName>
    </submittedName>
</protein>
<accession>A0ABW2JGH6</accession>
<feature type="transmembrane region" description="Helical" evidence="1">
    <location>
        <begin position="37"/>
        <end position="59"/>
    </location>
</feature>
<keyword evidence="1" id="KW-1133">Transmembrane helix</keyword>
<sequence length="60" mass="6482">MIGPGNGQWVRTRTEADAKNFLAEKQMEQERAQRPGAGTAIAGFLVLAALAAWLIWAIVS</sequence>
<organism evidence="2 3">
    <name type="scientific">Streptomyces monticola</name>
    <dbReference type="NCBI Taxonomy" id="2666263"/>
    <lineage>
        <taxon>Bacteria</taxon>
        <taxon>Bacillati</taxon>
        <taxon>Actinomycetota</taxon>
        <taxon>Actinomycetes</taxon>
        <taxon>Kitasatosporales</taxon>
        <taxon>Streptomycetaceae</taxon>
        <taxon>Streptomyces</taxon>
    </lineage>
</organism>
<keyword evidence="1" id="KW-0812">Transmembrane</keyword>
<dbReference type="EMBL" id="JBHTCF010000003">
    <property type="protein sequence ID" value="MFC7304387.1"/>
    <property type="molecule type" value="Genomic_DNA"/>
</dbReference>
<proteinExistence type="predicted"/>
<comment type="caution">
    <text evidence="2">The sequence shown here is derived from an EMBL/GenBank/DDBJ whole genome shotgun (WGS) entry which is preliminary data.</text>
</comment>
<keyword evidence="3" id="KW-1185">Reference proteome</keyword>
<dbReference type="Proteomes" id="UP001596523">
    <property type="component" value="Unassembled WGS sequence"/>
</dbReference>
<gene>
    <name evidence="2" type="ORF">ACFQVC_09215</name>
</gene>